<dbReference type="Proteomes" id="UP001597510">
    <property type="component" value="Unassembled WGS sequence"/>
</dbReference>
<gene>
    <name evidence="12" type="ORF">ACFSR2_05420</name>
</gene>
<accession>A0ABW5J659</accession>
<evidence type="ECO:0000256" key="4">
    <source>
        <dbReference type="ARBA" id="ARBA00022729"/>
    </source>
</evidence>
<dbReference type="Gene3D" id="3.40.390.10">
    <property type="entry name" value="Collagenase (Catalytic Domain)"/>
    <property type="match status" value="1"/>
</dbReference>
<dbReference type="RefSeq" id="WP_340238900.1">
    <property type="nucleotide sequence ID" value="NZ_JBBEWC010000011.1"/>
</dbReference>
<dbReference type="PANTHER" id="PTHR47466">
    <property type="match status" value="1"/>
</dbReference>
<evidence type="ECO:0000259" key="11">
    <source>
        <dbReference type="Pfam" id="PF18962"/>
    </source>
</evidence>
<proteinExistence type="inferred from homology"/>
<dbReference type="Pfam" id="PF05572">
    <property type="entry name" value="Peptidase_M43"/>
    <property type="match status" value="1"/>
</dbReference>
<dbReference type="NCBIfam" id="TIGR04183">
    <property type="entry name" value="Por_Secre_tail"/>
    <property type="match status" value="1"/>
</dbReference>
<evidence type="ECO:0000256" key="5">
    <source>
        <dbReference type="ARBA" id="ARBA00022801"/>
    </source>
</evidence>
<evidence type="ECO:0000256" key="9">
    <source>
        <dbReference type="SAM" id="SignalP"/>
    </source>
</evidence>
<dbReference type="EMBL" id="JBHULC010000005">
    <property type="protein sequence ID" value="MFD2520311.1"/>
    <property type="molecule type" value="Genomic_DNA"/>
</dbReference>
<evidence type="ECO:0000259" key="10">
    <source>
        <dbReference type="Pfam" id="PF05572"/>
    </source>
</evidence>
<evidence type="ECO:0000256" key="8">
    <source>
        <dbReference type="ARBA" id="ARBA00023157"/>
    </source>
</evidence>
<feature type="chain" id="PRO_5046126462" evidence="9">
    <location>
        <begin position="21"/>
        <end position="429"/>
    </location>
</feature>
<keyword evidence="6" id="KW-0862">Zinc</keyword>
<comment type="similarity">
    <text evidence="1">Belongs to the peptidase M43B family.</text>
</comment>
<evidence type="ECO:0000256" key="2">
    <source>
        <dbReference type="ARBA" id="ARBA00022670"/>
    </source>
</evidence>
<dbReference type="GO" id="GO:0008237">
    <property type="term" value="F:metallopeptidase activity"/>
    <property type="evidence" value="ECO:0007669"/>
    <property type="project" value="UniProtKB-KW"/>
</dbReference>
<feature type="domain" description="Secretion system C-terminal sorting" evidence="11">
    <location>
        <begin position="354"/>
        <end position="428"/>
    </location>
</feature>
<keyword evidence="3" id="KW-0479">Metal-binding</keyword>
<keyword evidence="4 9" id="KW-0732">Signal</keyword>
<reference evidence="13" key="1">
    <citation type="journal article" date="2019" name="Int. J. Syst. Evol. Microbiol.">
        <title>The Global Catalogue of Microorganisms (GCM) 10K type strain sequencing project: providing services to taxonomists for standard genome sequencing and annotation.</title>
        <authorList>
            <consortium name="The Broad Institute Genomics Platform"/>
            <consortium name="The Broad Institute Genome Sequencing Center for Infectious Disease"/>
            <person name="Wu L."/>
            <person name="Ma J."/>
        </authorList>
    </citation>
    <scope>NUCLEOTIDE SEQUENCE [LARGE SCALE GENOMIC DNA]</scope>
    <source>
        <strain evidence="13">KCTC 52344</strain>
    </source>
</reference>
<dbReference type="SUPFAM" id="SSF55486">
    <property type="entry name" value="Metalloproteases ('zincins'), catalytic domain"/>
    <property type="match status" value="1"/>
</dbReference>
<protein>
    <submittedName>
        <fullName evidence="12">M43 family zinc metalloprotease</fullName>
    </submittedName>
</protein>
<dbReference type="Pfam" id="PF18962">
    <property type="entry name" value="Por_Secre_tail"/>
    <property type="match status" value="1"/>
</dbReference>
<evidence type="ECO:0000313" key="13">
    <source>
        <dbReference type="Proteomes" id="UP001597510"/>
    </source>
</evidence>
<keyword evidence="13" id="KW-1185">Reference proteome</keyword>
<dbReference type="InterPro" id="IPR008754">
    <property type="entry name" value="Peptidase_M43"/>
</dbReference>
<keyword evidence="5" id="KW-0378">Hydrolase</keyword>
<comment type="caution">
    <text evidence="12">The sequence shown here is derived from an EMBL/GenBank/DDBJ whole genome shotgun (WGS) entry which is preliminary data.</text>
</comment>
<evidence type="ECO:0000256" key="1">
    <source>
        <dbReference type="ARBA" id="ARBA00008721"/>
    </source>
</evidence>
<dbReference type="InterPro" id="IPR026444">
    <property type="entry name" value="Secre_tail"/>
</dbReference>
<sequence>MKKALYLVSVFFLFCLQTLAQKTHFCANAISDSLRLLKDPSRAIKKLRFEQAIKNYQRVDNSQSRISAEDEVIRIPIVVHIIHNQQNGEIAGTNIPDEQIFSQIKVLNEDYRRKEGTMGYNNSSVGADTQIEFFLATKDPDGNPTSGITRHYSSTADYNLLNDNDRSRLSDLAYWDSNKYLNLWVTTFREPYIGFAEFPYAETVDGLNEEVPEKLDGAFIDYRVFGKKSGTNTKGLYSFGRTTTHEIGHWLGLIHTWGDEYCGTDFVDDTPPTATANNSSFCADGFSRCNGTLTRNLIENYMDYSPDSCMNIFTQGQKLRMRAALELSQRRKRVINYSKFQLPPSSALDVVLLPNPTTKDNITIQVSLPDFQDFTISMVDMKGREIYTESFKDYPSTVVTLKTYDIAAGVYIVNVVSKQEKATKKLAVY</sequence>
<dbReference type="PANTHER" id="PTHR47466:SF1">
    <property type="entry name" value="METALLOPROTEASE MEP1 (AFU_ORTHOLOGUE AFUA_1G07730)-RELATED"/>
    <property type="match status" value="1"/>
</dbReference>
<keyword evidence="2" id="KW-0645">Protease</keyword>
<evidence type="ECO:0000256" key="6">
    <source>
        <dbReference type="ARBA" id="ARBA00022833"/>
    </source>
</evidence>
<dbReference type="InterPro" id="IPR024079">
    <property type="entry name" value="MetalloPept_cat_dom_sf"/>
</dbReference>
<name>A0ABW5J659_9BACT</name>
<keyword evidence="7 12" id="KW-0482">Metalloprotease</keyword>
<evidence type="ECO:0000313" key="12">
    <source>
        <dbReference type="EMBL" id="MFD2520311.1"/>
    </source>
</evidence>
<keyword evidence="8" id="KW-1015">Disulfide bond</keyword>
<evidence type="ECO:0000256" key="7">
    <source>
        <dbReference type="ARBA" id="ARBA00023049"/>
    </source>
</evidence>
<organism evidence="12 13">
    <name type="scientific">Emticicia soli</name>
    <dbReference type="NCBI Taxonomy" id="2027878"/>
    <lineage>
        <taxon>Bacteria</taxon>
        <taxon>Pseudomonadati</taxon>
        <taxon>Bacteroidota</taxon>
        <taxon>Cytophagia</taxon>
        <taxon>Cytophagales</taxon>
        <taxon>Leadbetterellaceae</taxon>
        <taxon>Emticicia</taxon>
    </lineage>
</organism>
<evidence type="ECO:0000256" key="3">
    <source>
        <dbReference type="ARBA" id="ARBA00022723"/>
    </source>
</evidence>
<feature type="domain" description="Peptidase M43 pregnancy-associated plasma-A" evidence="10">
    <location>
        <begin position="174"/>
        <end position="326"/>
    </location>
</feature>
<feature type="signal peptide" evidence="9">
    <location>
        <begin position="1"/>
        <end position="20"/>
    </location>
</feature>
<dbReference type="CDD" id="cd04275">
    <property type="entry name" value="ZnMc_pappalysin_like"/>
    <property type="match status" value="1"/>
</dbReference>